<dbReference type="EMBL" id="LS483409">
    <property type="protein sequence ID" value="SQG79663.1"/>
    <property type="molecule type" value="Genomic_DNA"/>
</dbReference>
<dbReference type="Gene3D" id="1.10.10.60">
    <property type="entry name" value="Homeodomain-like"/>
    <property type="match status" value="1"/>
</dbReference>
<feature type="domain" description="Transposase IS30-like HTH" evidence="1">
    <location>
        <begin position="8"/>
        <end position="42"/>
    </location>
</feature>
<evidence type="ECO:0000313" key="2">
    <source>
        <dbReference type="EMBL" id="SQG79663.1"/>
    </source>
</evidence>
<dbReference type="InterPro" id="IPR025246">
    <property type="entry name" value="IS30-like_HTH"/>
</dbReference>
<evidence type="ECO:0000259" key="1">
    <source>
        <dbReference type="Pfam" id="PF13936"/>
    </source>
</evidence>
<proteinExistence type="predicted"/>
<accession>A0AA94M2W8</accession>
<evidence type="ECO:0000313" key="3">
    <source>
        <dbReference type="Proteomes" id="UP000249013"/>
    </source>
</evidence>
<name>A0AA94M2W8_9STRE</name>
<reference evidence="2 3" key="1">
    <citation type="submission" date="2018-06" db="EMBL/GenBank/DDBJ databases">
        <authorList>
            <consortium name="Pathogen Informatics"/>
            <person name="Doyle S."/>
        </authorList>
    </citation>
    <scope>NUCLEOTIDE SEQUENCE [LARGE SCALE GENOMIC DNA]</scope>
    <source>
        <strain evidence="2 3">NCTC13773</strain>
    </source>
</reference>
<dbReference type="Pfam" id="PF13936">
    <property type="entry name" value="HTH_38"/>
    <property type="match status" value="1"/>
</dbReference>
<sequence>MQDYYTPKGKLLTLADRRNIKRWLKEGHSNREIARRLAKAPQPPTSKSH</sequence>
<dbReference type="Proteomes" id="UP000249013">
    <property type="component" value="Chromosome 1"/>
</dbReference>
<gene>
    <name evidence="2" type="ORF">NCTC13773_01476</name>
</gene>
<protein>
    <submittedName>
        <fullName evidence="2">Integrase catalytic subunit</fullName>
    </submittedName>
</protein>
<organism evidence="2 3">
    <name type="scientific">Streptococcus gallolyticus</name>
    <dbReference type="NCBI Taxonomy" id="315405"/>
    <lineage>
        <taxon>Bacteria</taxon>
        <taxon>Bacillati</taxon>
        <taxon>Bacillota</taxon>
        <taxon>Bacilli</taxon>
        <taxon>Lactobacillales</taxon>
        <taxon>Streptococcaceae</taxon>
        <taxon>Streptococcus</taxon>
    </lineage>
</organism>
<dbReference type="AlphaFoldDB" id="A0AA94M2W8"/>